<organism evidence="13 14">
    <name type="scientific">Thermofilum adornatum 1505</name>
    <dbReference type="NCBI Taxonomy" id="697581"/>
    <lineage>
        <taxon>Archaea</taxon>
        <taxon>Thermoproteota</taxon>
        <taxon>Thermoprotei</taxon>
        <taxon>Thermofilales</taxon>
        <taxon>Thermofilaceae</taxon>
        <taxon>Thermofilum</taxon>
    </lineage>
</organism>
<name>A0A3G1A6Y5_9CREN</name>
<dbReference type="GO" id="GO:0005737">
    <property type="term" value="C:cytoplasm"/>
    <property type="evidence" value="ECO:0007669"/>
    <property type="project" value="TreeGrafter"/>
</dbReference>
<dbReference type="InterPro" id="IPR036249">
    <property type="entry name" value="Thioredoxin-like_sf"/>
</dbReference>
<accession>A0A3G1A6Y5</accession>
<dbReference type="GeneID" id="25406314"/>
<dbReference type="KEGG" id="tcb:TCARB_0888"/>
<keyword evidence="6" id="KW-1015">Disulfide bond</keyword>
<evidence type="ECO:0000256" key="9">
    <source>
        <dbReference type="ARBA" id="ARBA00038489"/>
    </source>
</evidence>
<evidence type="ECO:0000256" key="3">
    <source>
        <dbReference type="ARBA" id="ARBA00022559"/>
    </source>
</evidence>
<dbReference type="InterPro" id="IPR050924">
    <property type="entry name" value="Peroxiredoxin_BCP/PrxQ"/>
</dbReference>
<evidence type="ECO:0000256" key="11">
    <source>
        <dbReference type="PIRSR" id="PIRSR000239-1"/>
    </source>
</evidence>
<evidence type="ECO:0000313" key="13">
    <source>
        <dbReference type="EMBL" id="AJB41938.1"/>
    </source>
</evidence>
<protein>
    <recommendedName>
        <fullName evidence="2">thioredoxin-dependent peroxiredoxin</fullName>
        <ecNumber evidence="2">1.11.1.24</ecNumber>
    </recommendedName>
    <alternativeName>
        <fullName evidence="8">Thioredoxin peroxidase</fullName>
    </alternativeName>
</protein>
<evidence type="ECO:0000256" key="1">
    <source>
        <dbReference type="ARBA" id="ARBA00011245"/>
    </source>
</evidence>
<dbReference type="InterPro" id="IPR000866">
    <property type="entry name" value="AhpC/TSA"/>
</dbReference>
<evidence type="ECO:0000256" key="10">
    <source>
        <dbReference type="ARBA" id="ARBA00049091"/>
    </source>
</evidence>
<comment type="subunit">
    <text evidence="1">Monomer.</text>
</comment>
<evidence type="ECO:0000256" key="7">
    <source>
        <dbReference type="ARBA" id="ARBA00023284"/>
    </source>
</evidence>
<evidence type="ECO:0000256" key="8">
    <source>
        <dbReference type="ARBA" id="ARBA00032824"/>
    </source>
</evidence>
<gene>
    <name evidence="13" type="ORF">TCARB_0888</name>
</gene>
<evidence type="ECO:0000313" key="14">
    <source>
        <dbReference type="Proteomes" id="UP000266720"/>
    </source>
</evidence>
<dbReference type="GO" id="GO:0034599">
    <property type="term" value="P:cellular response to oxidative stress"/>
    <property type="evidence" value="ECO:0007669"/>
    <property type="project" value="TreeGrafter"/>
</dbReference>
<comment type="catalytic activity">
    <reaction evidence="10">
        <text>a hydroperoxide + [thioredoxin]-dithiol = an alcohol + [thioredoxin]-disulfide + H2O</text>
        <dbReference type="Rhea" id="RHEA:62620"/>
        <dbReference type="Rhea" id="RHEA-COMP:10698"/>
        <dbReference type="Rhea" id="RHEA-COMP:10700"/>
        <dbReference type="ChEBI" id="CHEBI:15377"/>
        <dbReference type="ChEBI" id="CHEBI:29950"/>
        <dbReference type="ChEBI" id="CHEBI:30879"/>
        <dbReference type="ChEBI" id="CHEBI:35924"/>
        <dbReference type="ChEBI" id="CHEBI:50058"/>
        <dbReference type="EC" id="1.11.1.24"/>
    </reaction>
</comment>
<keyword evidence="7" id="KW-0676">Redox-active center</keyword>
<dbReference type="CDD" id="cd03017">
    <property type="entry name" value="PRX_BCP"/>
    <property type="match status" value="1"/>
</dbReference>
<dbReference type="AlphaFoldDB" id="A0A3G1A6Y5"/>
<dbReference type="RefSeq" id="WP_052886813.1">
    <property type="nucleotide sequence ID" value="NZ_CP007493.1"/>
</dbReference>
<keyword evidence="5 13" id="KW-0560">Oxidoreductase</keyword>
<dbReference type="SUPFAM" id="SSF52833">
    <property type="entry name" value="Thioredoxin-like"/>
    <property type="match status" value="1"/>
</dbReference>
<dbReference type="Gene3D" id="3.40.30.10">
    <property type="entry name" value="Glutaredoxin"/>
    <property type="match status" value="1"/>
</dbReference>
<dbReference type="FunFam" id="3.40.30.10:FF:000007">
    <property type="entry name" value="Thioredoxin-dependent thiol peroxidase"/>
    <property type="match status" value="1"/>
</dbReference>
<reference evidence="14" key="1">
    <citation type="book" date="2010" name="EXTREMOPHILES" publisher="0:0-0">
        <title>Complete genome sequences of ten hyperthermophilic archaea reveal their metabolic capabilities and possible ecological roles.</title>
        <editorList>
            <person name="?"/>
        </editorList>
        <authorList>
            <person name="Ravin N.V."/>
            <person name="Mardanov A.V."/>
            <person name="Bonch-Osmolovskaya E.A."/>
            <person name="Skryabin K.G."/>
        </authorList>
    </citation>
    <scope>NUCLEOTIDE SEQUENCE [LARGE SCALE GENOMIC DNA]</scope>
    <source>
        <strain evidence="14">1505</strain>
    </source>
</reference>
<dbReference type="PIRSF" id="PIRSF000239">
    <property type="entry name" value="AHPC"/>
    <property type="match status" value="1"/>
</dbReference>
<dbReference type="PROSITE" id="PS51352">
    <property type="entry name" value="THIOREDOXIN_2"/>
    <property type="match status" value="1"/>
</dbReference>
<dbReference type="GO" id="GO:0045454">
    <property type="term" value="P:cell redox homeostasis"/>
    <property type="evidence" value="ECO:0007669"/>
    <property type="project" value="TreeGrafter"/>
</dbReference>
<feature type="active site" description="Cysteine sulfenic acid (-SOH) intermediate; for peroxidase activity" evidence="11">
    <location>
        <position position="44"/>
    </location>
</feature>
<keyword evidence="4" id="KW-0049">Antioxidant</keyword>
<evidence type="ECO:0000256" key="6">
    <source>
        <dbReference type="ARBA" id="ARBA00023157"/>
    </source>
</evidence>
<feature type="domain" description="Thioredoxin" evidence="12">
    <location>
        <begin position="3"/>
        <end position="147"/>
    </location>
</feature>
<dbReference type="EMBL" id="CP007493">
    <property type="protein sequence ID" value="AJB41938.1"/>
    <property type="molecule type" value="Genomic_DNA"/>
</dbReference>
<dbReference type="PANTHER" id="PTHR42801:SF4">
    <property type="entry name" value="AHPC_TSA FAMILY PROTEIN"/>
    <property type="match status" value="1"/>
</dbReference>
<dbReference type="InterPro" id="IPR013766">
    <property type="entry name" value="Thioredoxin_domain"/>
</dbReference>
<dbReference type="PANTHER" id="PTHR42801">
    <property type="entry name" value="THIOREDOXIN-DEPENDENT PEROXIDE REDUCTASE"/>
    <property type="match status" value="1"/>
</dbReference>
<dbReference type="GO" id="GO:0008379">
    <property type="term" value="F:thioredoxin peroxidase activity"/>
    <property type="evidence" value="ECO:0007669"/>
    <property type="project" value="TreeGrafter"/>
</dbReference>
<proteinExistence type="inferred from homology"/>
<dbReference type="Pfam" id="PF00578">
    <property type="entry name" value="AhpC-TSA"/>
    <property type="match status" value="1"/>
</dbReference>
<dbReference type="STRING" id="697581.TCARB_0888"/>
<dbReference type="InterPro" id="IPR024706">
    <property type="entry name" value="Peroxiredoxin_AhpC-typ"/>
</dbReference>
<keyword evidence="3 13" id="KW-0575">Peroxidase</keyword>
<dbReference type="Proteomes" id="UP000266720">
    <property type="component" value="Chromosome"/>
</dbReference>
<dbReference type="EC" id="1.11.1.24" evidence="2"/>
<sequence>MPVDTGFPAPDFEAESTKGKIKLSSLRGKRVVLYFYPKAFTPGCSRETQRFSEMYEKFRELNAEVIGVSADKLPTQEKFAQKYNVSFPLVADPELNIIRAYGVLSESGKSASRVTFIIDENGVIKAVIKGLKKPEEHADKALNLLTAF</sequence>
<comment type="similarity">
    <text evidence="9">Belongs to the peroxiredoxin family. BCP/PrxQ subfamily.</text>
</comment>
<evidence type="ECO:0000256" key="2">
    <source>
        <dbReference type="ARBA" id="ARBA00013017"/>
    </source>
</evidence>
<evidence type="ECO:0000256" key="5">
    <source>
        <dbReference type="ARBA" id="ARBA00023002"/>
    </source>
</evidence>
<evidence type="ECO:0000256" key="4">
    <source>
        <dbReference type="ARBA" id="ARBA00022862"/>
    </source>
</evidence>
<evidence type="ECO:0000259" key="12">
    <source>
        <dbReference type="PROSITE" id="PS51352"/>
    </source>
</evidence>